<accession>A0A8S4BWX1</accession>
<sequence>MTETHSRILLSLTEVGAGTAGGRRPTVTGNTEGFTAFQTPLLGSTSPVELLSKDDDEETEGHPSEAPTEAPPTHSASSEHPPSSAVSEVEKIRCDFVARVSEATLKQLFDALRKDGVLNRLQEEEILQKNPVRADKARDLLDYVMNQGEKACKKMIVHLKASAPALSSELGISSDHPALK</sequence>
<comment type="caution">
    <text evidence="3">The sequence shown here is derived from an EMBL/GenBank/DDBJ whole genome shotgun (WGS) entry which is preliminary data.</text>
</comment>
<dbReference type="Proteomes" id="UP000677803">
    <property type="component" value="Unassembled WGS sequence"/>
</dbReference>
<feature type="compositionally biased region" description="Polar residues" evidence="1">
    <location>
        <begin position="27"/>
        <end position="47"/>
    </location>
</feature>
<evidence type="ECO:0000313" key="4">
    <source>
        <dbReference type="Proteomes" id="UP000677803"/>
    </source>
</evidence>
<feature type="compositionally biased region" description="Low complexity" evidence="1">
    <location>
        <begin position="74"/>
        <end position="87"/>
    </location>
</feature>
<evidence type="ECO:0000259" key="2">
    <source>
        <dbReference type="PROSITE" id="PS50209"/>
    </source>
</evidence>
<organism evidence="3 4">
    <name type="scientific">Menidia menidia</name>
    <name type="common">Atlantic silverside</name>
    <dbReference type="NCBI Taxonomy" id="238744"/>
    <lineage>
        <taxon>Eukaryota</taxon>
        <taxon>Metazoa</taxon>
        <taxon>Chordata</taxon>
        <taxon>Craniata</taxon>
        <taxon>Vertebrata</taxon>
        <taxon>Euteleostomi</taxon>
        <taxon>Actinopterygii</taxon>
        <taxon>Neopterygii</taxon>
        <taxon>Teleostei</taxon>
        <taxon>Neoteleostei</taxon>
        <taxon>Acanthomorphata</taxon>
        <taxon>Ovalentaria</taxon>
        <taxon>Atherinomorphae</taxon>
        <taxon>Atheriniformes</taxon>
        <taxon>Atherinopsidae</taxon>
        <taxon>Menidiinae</taxon>
        <taxon>Menidia</taxon>
    </lineage>
</organism>
<dbReference type="PROSITE" id="PS50209">
    <property type="entry name" value="CARD"/>
    <property type="match status" value="1"/>
</dbReference>
<evidence type="ECO:0000313" key="3">
    <source>
        <dbReference type="EMBL" id="CAG6018649.1"/>
    </source>
</evidence>
<dbReference type="EMBL" id="CAJRST010040000">
    <property type="protein sequence ID" value="CAG6018649.1"/>
    <property type="molecule type" value="Genomic_DNA"/>
</dbReference>
<reference evidence="3" key="1">
    <citation type="submission" date="2021-05" db="EMBL/GenBank/DDBJ databases">
        <authorList>
            <person name="Tigano A."/>
        </authorList>
    </citation>
    <scope>NUCLEOTIDE SEQUENCE</scope>
</reference>
<dbReference type="GO" id="GO:0042981">
    <property type="term" value="P:regulation of apoptotic process"/>
    <property type="evidence" value="ECO:0007669"/>
    <property type="project" value="InterPro"/>
</dbReference>
<dbReference type="Pfam" id="PF00619">
    <property type="entry name" value="CARD"/>
    <property type="match status" value="1"/>
</dbReference>
<keyword evidence="4" id="KW-1185">Reference proteome</keyword>
<evidence type="ECO:0000256" key="1">
    <source>
        <dbReference type="SAM" id="MobiDB-lite"/>
    </source>
</evidence>
<name>A0A8S4BWX1_9TELE</name>
<dbReference type="Gene3D" id="1.10.533.10">
    <property type="entry name" value="Death Domain, Fas"/>
    <property type="match status" value="1"/>
</dbReference>
<dbReference type="InterPro" id="IPR011029">
    <property type="entry name" value="DEATH-like_dom_sf"/>
</dbReference>
<feature type="non-terminal residue" evidence="3">
    <location>
        <position position="180"/>
    </location>
</feature>
<dbReference type="InterPro" id="IPR001315">
    <property type="entry name" value="CARD"/>
</dbReference>
<gene>
    <name evidence="3" type="ORF">MMEN_LOCUS21046</name>
</gene>
<dbReference type="SUPFAM" id="SSF47986">
    <property type="entry name" value="DEATH domain"/>
    <property type="match status" value="1"/>
</dbReference>
<protein>
    <submittedName>
        <fullName evidence="3">(Atlantic silverside) hypothetical protein</fullName>
    </submittedName>
</protein>
<dbReference type="AlphaFoldDB" id="A0A8S4BWX1"/>
<feature type="domain" description="CARD" evidence="2">
    <location>
        <begin position="81"/>
        <end position="174"/>
    </location>
</feature>
<proteinExistence type="predicted"/>
<dbReference type="OrthoDB" id="8869108at2759"/>
<feature type="region of interest" description="Disordered" evidence="1">
    <location>
        <begin position="12"/>
        <end position="87"/>
    </location>
</feature>